<gene>
    <name evidence="1" type="ORF">TASK_LOCUS322</name>
</gene>
<dbReference type="WBParaSite" id="TASK_0000032101-mRNA-1">
    <property type="protein sequence ID" value="TASK_0000032101-mRNA-1"/>
    <property type="gene ID" value="TASK_0000032101"/>
</dbReference>
<dbReference type="AlphaFoldDB" id="A0A0R3VSZ3"/>
<proteinExistence type="predicted"/>
<sequence>MTRLSDLEASCEIYFHDLLLPVWIQDARFFSHLTHYVEASTLRNAKASEDDSAFNLTDNRLKQARAALKSIPPRKRTTLPLRSTGEKNRPAFLSICDRSDEKDWDSRFWCKDRRSEALSFIISKG</sequence>
<dbReference type="EMBL" id="UYRS01000036">
    <property type="protein sequence ID" value="VDK20667.1"/>
    <property type="molecule type" value="Genomic_DNA"/>
</dbReference>
<evidence type="ECO:0000313" key="1">
    <source>
        <dbReference type="EMBL" id="VDK20667.1"/>
    </source>
</evidence>
<keyword evidence="2" id="KW-1185">Reference proteome</keyword>
<organism evidence="3">
    <name type="scientific">Taenia asiatica</name>
    <name type="common">Asian tapeworm</name>
    <dbReference type="NCBI Taxonomy" id="60517"/>
    <lineage>
        <taxon>Eukaryota</taxon>
        <taxon>Metazoa</taxon>
        <taxon>Spiralia</taxon>
        <taxon>Lophotrochozoa</taxon>
        <taxon>Platyhelminthes</taxon>
        <taxon>Cestoda</taxon>
        <taxon>Eucestoda</taxon>
        <taxon>Cyclophyllidea</taxon>
        <taxon>Taeniidae</taxon>
        <taxon>Taenia</taxon>
    </lineage>
</organism>
<reference evidence="1 2" key="2">
    <citation type="submission" date="2018-11" db="EMBL/GenBank/DDBJ databases">
        <authorList>
            <consortium name="Pathogen Informatics"/>
        </authorList>
    </citation>
    <scope>NUCLEOTIDE SEQUENCE [LARGE SCALE GENOMIC DNA]</scope>
</reference>
<reference evidence="3" key="1">
    <citation type="submission" date="2017-02" db="UniProtKB">
        <authorList>
            <consortium name="WormBaseParasite"/>
        </authorList>
    </citation>
    <scope>IDENTIFICATION</scope>
</reference>
<accession>A0A0R3VSZ3</accession>
<dbReference type="Proteomes" id="UP000282613">
    <property type="component" value="Unassembled WGS sequence"/>
</dbReference>
<evidence type="ECO:0000313" key="3">
    <source>
        <dbReference type="WBParaSite" id="TASK_0000032101-mRNA-1"/>
    </source>
</evidence>
<evidence type="ECO:0000313" key="2">
    <source>
        <dbReference type="Proteomes" id="UP000282613"/>
    </source>
</evidence>
<protein>
    <submittedName>
        <fullName evidence="1 3">Uncharacterized protein</fullName>
    </submittedName>
</protein>
<name>A0A0R3VSZ3_TAEAS</name>